<evidence type="ECO:0000259" key="2">
    <source>
        <dbReference type="Pfam" id="PF10620"/>
    </source>
</evidence>
<comment type="caution">
    <text evidence="3">The sequence shown here is derived from an EMBL/GenBank/DDBJ whole genome shotgun (WGS) entry which is preliminary data.</text>
</comment>
<sequence>MSSAARRSASAWTLCVSRVSRVRSTSSLYASAASSWARAARSVASGPAASCALWRNLSKMPMTPPPDGYRAAPTLTPWPGPRTLGRWSRRKASKDRGGPTRSRRRVDPSASPTSPRRPAVTAVHSASPARRAAAEEPHGGPRRLVGPLAALDGRLPGPHDLLLMQCPSSLRPLDGGELPDWARAVLRAQPWVTVGRAPTVVGSPTDTPHPVRCPRDVTAAPEQWIPVTVRGPQRGQLLNALAPWAAVARTFRPEQLAARRELLAPERVAAVPALALLPVVGALVAEHRLTWGPIGAVGFELGTGAPVTGPMSPLRLVLRAPQPVSRRDALQLRRSLSKLPVPVQAELETRHGAVLLADYAAAPMTLTLLTPYGPREVHDPWFPRGPFV</sequence>
<gene>
    <name evidence="3" type="ORF">F7Q99_08645</name>
</gene>
<dbReference type="Pfam" id="PF10620">
    <property type="entry name" value="MdcG"/>
    <property type="match status" value="1"/>
</dbReference>
<dbReference type="InterPro" id="IPR049180">
    <property type="entry name" value="MdcG_C"/>
</dbReference>
<evidence type="ECO:0000313" key="3">
    <source>
        <dbReference type="EMBL" id="MQS12353.1"/>
    </source>
</evidence>
<evidence type="ECO:0000313" key="4">
    <source>
        <dbReference type="Proteomes" id="UP000450000"/>
    </source>
</evidence>
<dbReference type="EMBL" id="WBOF01000001">
    <property type="protein sequence ID" value="MQS12353.1"/>
    <property type="molecule type" value="Genomic_DNA"/>
</dbReference>
<name>A0A6N7KRU7_9ACTN</name>
<feature type="region of interest" description="Disordered" evidence="1">
    <location>
        <begin position="64"/>
        <end position="151"/>
    </location>
</feature>
<dbReference type="OrthoDB" id="1275217at2"/>
<dbReference type="Proteomes" id="UP000450000">
    <property type="component" value="Unassembled WGS sequence"/>
</dbReference>
<protein>
    <recommendedName>
        <fullName evidence="2">Phosphoribosyl-dephospho-CoA transferase MdcG C-terminal domain-containing protein</fullName>
    </recommendedName>
</protein>
<keyword evidence="4" id="KW-1185">Reference proteome</keyword>
<evidence type="ECO:0000256" key="1">
    <source>
        <dbReference type="SAM" id="MobiDB-lite"/>
    </source>
</evidence>
<feature type="domain" description="Phosphoribosyl-dephospho-CoA transferase MdcG C-terminal" evidence="2">
    <location>
        <begin position="267"/>
        <end position="379"/>
    </location>
</feature>
<proteinExistence type="predicted"/>
<dbReference type="AlphaFoldDB" id="A0A6N7KRU7"/>
<reference evidence="3 4" key="1">
    <citation type="submission" date="2019-09" db="EMBL/GenBank/DDBJ databases">
        <title>Genome Sequences of Streptomyces kaniharaensis ATCC 21070.</title>
        <authorList>
            <person name="Zhu W."/>
            <person name="De Crecy-Lagard V."/>
            <person name="Richards N.G."/>
        </authorList>
    </citation>
    <scope>NUCLEOTIDE SEQUENCE [LARGE SCALE GENOMIC DNA]</scope>
    <source>
        <strain evidence="3 4">SF-557</strain>
    </source>
</reference>
<feature type="compositionally biased region" description="Low complexity" evidence="1">
    <location>
        <begin position="108"/>
        <end position="131"/>
    </location>
</feature>
<accession>A0A6N7KRU7</accession>
<organism evidence="3 4">
    <name type="scientific">Streptomyces kaniharaensis</name>
    <dbReference type="NCBI Taxonomy" id="212423"/>
    <lineage>
        <taxon>Bacteria</taxon>
        <taxon>Bacillati</taxon>
        <taxon>Actinomycetota</taxon>
        <taxon>Actinomycetes</taxon>
        <taxon>Kitasatosporales</taxon>
        <taxon>Streptomycetaceae</taxon>
        <taxon>Streptomyces</taxon>
    </lineage>
</organism>